<dbReference type="InterPro" id="IPR020904">
    <property type="entry name" value="Sc_DH/Rdtase_CS"/>
</dbReference>
<comment type="similarity">
    <text evidence="1 3">Belongs to the short-chain dehydrogenases/reductases (SDR) family.</text>
</comment>
<keyword evidence="2" id="KW-0560">Oxidoreductase</keyword>
<protein>
    <submittedName>
        <fullName evidence="4">SDR family NAD(P)-dependent oxidoreductase</fullName>
    </submittedName>
</protein>
<comment type="caution">
    <text evidence="4">The sequence shown here is derived from an EMBL/GenBank/DDBJ whole genome shotgun (WGS) entry which is preliminary data.</text>
</comment>
<dbReference type="PRINTS" id="PR00081">
    <property type="entry name" value="GDHRDH"/>
</dbReference>
<dbReference type="Proteomes" id="UP000298264">
    <property type="component" value="Unassembled WGS sequence"/>
</dbReference>
<dbReference type="InterPro" id="IPR036291">
    <property type="entry name" value="NAD(P)-bd_dom_sf"/>
</dbReference>
<dbReference type="PANTHER" id="PTHR24322">
    <property type="entry name" value="PKSB"/>
    <property type="match status" value="1"/>
</dbReference>
<dbReference type="PROSITE" id="PS00061">
    <property type="entry name" value="ADH_SHORT"/>
    <property type="match status" value="1"/>
</dbReference>
<proteinExistence type="inferred from homology"/>
<dbReference type="RefSeq" id="WP_135763901.1">
    <property type="nucleotide sequence ID" value="NZ_RQHV01000042.1"/>
</dbReference>
<dbReference type="GO" id="GO:0016616">
    <property type="term" value="F:oxidoreductase activity, acting on the CH-OH group of donors, NAD or NADP as acceptor"/>
    <property type="evidence" value="ECO:0007669"/>
    <property type="project" value="TreeGrafter"/>
</dbReference>
<reference evidence="4" key="1">
    <citation type="journal article" date="2019" name="PLoS Negl. Trop. Dis.">
        <title>Revisiting the worldwide diversity of Leptospira species in the environment.</title>
        <authorList>
            <person name="Vincent A.T."/>
            <person name="Schiettekatte O."/>
            <person name="Bourhy P."/>
            <person name="Veyrier F.J."/>
            <person name="Picardeau M."/>
        </authorList>
    </citation>
    <scope>NUCLEOTIDE SEQUENCE [LARGE SCALE GENOMIC DNA]</scope>
    <source>
        <strain evidence="4">201400974</strain>
    </source>
</reference>
<organism evidence="4 5">
    <name type="scientific">Leptospira ilyithenensis</name>
    <dbReference type="NCBI Taxonomy" id="2484901"/>
    <lineage>
        <taxon>Bacteria</taxon>
        <taxon>Pseudomonadati</taxon>
        <taxon>Spirochaetota</taxon>
        <taxon>Spirochaetia</taxon>
        <taxon>Leptospirales</taxon>
        <taxon>Leptospiraceae</taxon>
        <taxon>Leptospira</taxon>
    </lineage>
</organism>
<dbReference type="InterPro" id="IPR002347">
    <property type="entry name" value="SDR_fam"/>
</dbReference>
<evidence type="ECO:0000313" key="4">
    <source>
        <dbReference type="EMBL" id="TGN11148.1"/>
    </source>
</evidence>
<sequence length="271" mass="29428">MDISGKTVLITGAGMGIGALTCIELAKAGANIIGVDVQKKEMNETKKQVEALGRKFFPYACDLSRPDNIDTLVRQIGYDKLTFHILINNAGIAPSGPYLSQNFSTWEKVISININAVAKLTYLCLPILSSHQKAHIVNLASIAGKFGSEGTVIYSATKHAVVGFSQALRMELYDSNVGVSWICPTMVKTRMIDGVKPSAFTPIIEPIQVVKAILTAIRKNQGEVMVPSRLRFSIVILPALFPGFSLWLAVKTKASKGWLLANKGLEKNIPK</sequence>
<dbReference type="EMBL" id="RQHV01000042">
    <property type="protein sequence ID" value="TGN11148.1"/>
    <property type="molecule type" value="Genomic_DNA"/>
</dbReference>
<gene>
    <name evidence="4" type="ORF">EHS11_08320</name>
</gene>
<dbReference type="Gene3D" id="3.40.50.720">
    <property type="entry name" value="NAD(P)-binding Rossmann-like Domain"/>
    <property type="match status" value="1"/>
</dbReference>
<dbReference type="AlphaFoldDB" id="A0A4R9LSJ0"/>
<dbReference type="PRINTS" id="PR00080">
    <property type="entry name" value="SDRFAMILY"/>
</dbReference>
<evidence type="ECO:0000256" key="3">
    <source>
        <dbReference type="RuleBase" id="RU000363"/>
    </source>
</evidence>
<dbReference type="PANTHER" id="PTHR24322:SF736">
    <property type="entry name" value="RETINOL DEHYDROGENASE 10"/>
    <property type="match status" value="1"/>
</dbReference>
<dbReference type="SUPFAM" id="SSF51735">
    <property type="entry name" value="NAD(P)-binding Rossmann-fold domains"/>
    <property type="match status" value="1"/>
</dbReference>
<dbReference type="Pfam" id="PF00106">
    <property type="entry name" value="adh_short"/>
    <property type="match status" value="1"/>
</dbReference>
<accession>A0A4R9LSJ0</accession>
<name>A0A4R9LSJ0_9LEPT</name>
<evidence type="ECO:0000313" key="5">
    <source>
        <dbReference type="Proteomes" id="UP000298264"/>
    </source>
</evidence>
<keyword evidence="5" id="KW-1185">Reference proteome</keyword>
<evidence type="ECO:0000256" key="2">
    <source>
        <dbReference type="ARBA" id="ARBA00023002"/>
    </source>
</evidence>
<evidence type="ECO:0000256" key="1">
    <source>
        <dbReference type="ARBA" id="ARBA00006484"/>
    </source>
</evidence>
<dbReference type="OrthoDB" id="9793345at2"/>